<dbReference type="Pfam" id="PF02931">
    <property type="entry name" value="Neur_chan_LBD"/>
    <property type="match status" value="1"/>
</dbReference>
<keyword evidence="10 11" id="KW-0407">Ion channel</keyword>
<dbReference type="GO" id="GO:0004888">
    <property type="term" value="F:transmembrane signaling receptor activity"/>
    <property type="evidence" value="ECO:0007669"/>
    <property type="project" value="InterPro"/>
</dbReference>
<dbReference type="InterPro" id="IPR036734">
    <property type="entry name" value="Neur_chan_lig-bd_sf"/>
</dbReference>
<keyword evidence="8 11" id="KW-0406">Ion transport</keyword>
<feature type="transmembrane region" description="Helical" evidence="11">
    <location>
        <begin position="358"/>
        <end position="377"/>
    </location>
</feature>
<evidence type="ECO:0000256" key="11">
    <source>
        <dbReference type="RuleBase" id="RU000687"/>
    </source>
</evidence>
<keyword evidence="9 11" id="KW-0472">Membrane</keyword>
<reference evidence="14 15" key="1">
    <citation type="submission" date="2019-07" db="EMBL/GenBank/DDBJ databases">
        <title>Draft genome assembly of a fouling barnacle, Amphibalanus amphitrite (Darwin, 1854): The first reference genome for Thecostraca.</title>
        <authorList>
            <person name="Kim W."/>
        </authorList>
    </citation>
    <scope>NUCLEOTIDE SEQUENCE [LARGE SCALE GENOMIC DNA]</scope>
    <source>
        <strain evidence="14">SNU_AA5</strain>
        <tissue evidence="14">Soma without cirri and trophi</tissue>
    </source>
</reference>
<evidence type="ECO:0000313" key="15">
    <source>
        <dbReference type="Proteomes" id="UP000440578"/>
    </source>
</evidence>
<evidence type="ECO:0000256" key="10">
    <source>
        <dbReference type="ARBA" id="ARBA00023303"/>
    </source>
</evidence>
<dbReference type="InterPro" id="IPR038050">
    <property type="entry name" value="Neuro_actylchol_rec"/>
</dbReference>
<dbReference type="GO" id="GO:0005230">
    <property type="term" value="F:extracellular ligand-gated monoatomic ion channel activity"/>
    <property type="evidence" value="ECO:0007669"/>
    <property type="project" value="InterPro"/>
</dbReference>
<dbReference type="InterPro" id="IPR006202">
    <property type="entry name" value="Neur_chan_lig-bd"/>
</dbReference>
<dbReference type="CDD" id="cd19049">
    <property type="entry name" value="LGIC_TM_anion"/>
    <property type="match status" value="1"/>
</dbReference>
<evidence type="ECO:0000259" key="13">
    <source>
        <dbReference type="Pfam" id="PF02932"/>
    </source>
</evidence>
<feature type="transmembrane region" description="Helical" evidence="11">
    <location>
        <begin position="248"/>
        <end position="267"/>
    </location>
</feature>
<dbReference type="Gene3D" id="1.20.58.390">
    <property type="entry name" value="Neurotransmitter-gated ion-channel transmembrane domain"/>
    <property type="match status" value="1"/>
</dbReference>
<keyword evidence="14" id="KW-0675">Receptor</keyword>
<dbReference type="GO" id="GO:0099095">
    <property type="term" value="F:ligand-gated monoatomic anion channel activity"/>
    <property type="evidence" value="ECO:0007669"/>
    <property type="project" value="UniProtKB-ARBA"/>
</dbReference>
<evidence type="ECO:0000256" key="2">
    <source>
        <dbReference type="ARBA" id="ARBA00004236"/>
    </source>
</evidence>
<feature type="domain" description="Neurotransmitter-gated ion-channel ligand-binding" evidence="12">
    <location>
        <begin position="1"/>
        <end position="103"/>
    </location>
</feature>
<dbReference type="GO" id="GO:0005886">
    <property type="term" value="C:plasma membrane"/>
    <property type="evidence" value="ECO:0007669"/>
    <property type="project" value="UniProtKB-SubCell"/>
</dbReference>
<evidence type="ECO:0000256" key="1">
    <source>
        <dbReference type="ARBA" id="ARBA00004141"/>
    </source>
</evidence>
<dbReference type="InterPro" id="IPR036719">
    <property type="entry name" value="Neuro-gated_channel_TM_sf"/>
</dbReference>
<keyword evidence="3 11" id="KW-0813">Transport</keyword>
<dbReference type="Proteomes" id="UP000440578">
    <property type="component" value="Unassembled WGS sequence"/>
</dbReference>
<evidence type="ECO:0000256" key="6">
    <source>
        <dbReference type="ARBA" id="ARBA00022729"/>
    </source>
</evidence>
<dbReference type="Pfam" id="PF02932">
    <property type="entry name" value="Neur_chan_memb"/>
    <property type="match status" value="1"/>
</dbReference>
<evidence type="ECO:0000256" key="3">
    <source>
        <dbReference type="ARBA" id="ARBA00022448"/>
    </source>
</evidence>
<evidence type="ECO:0000313" key="14">
    <source>
        <dbReference type="EMBL" id="KAF0306033.1"/>
    </source>
</evidence>
<evidence type="ECO:0000256" key="4">
    <source>
        <dbReference type="ARBA" id="ARBA00022475"/>
    </source>
</evidence>
<keyword evidence="4" id="KW-1003">Cell membrane</keyword>
<dbReference type="Gene3D" id="2.70.170.10">
    <property type="entry name" value="Neurotransmitter-gated ion-channel ligand-binding domain"/>
    <property type="match status" value="1"/>
</dbReference>
<dbReference type="EMBL" id="VIIS01000696">
    <property type="protein sequence ID" value="KAF0306033.1"/>
    <property type="molecule type" value="Genomic_DNA"/>
</dbReference>
<dbReference type="PROSITE" id="PS00236">
    <property type="entry name" value="NEUROTR_ION_CHANNEL"/>
    <property type="match status" value="1"/>
</dbReference>
<evidence type="ECO:0000256" key="9">
    <source>
        <dbReference type="ARBA" id="ARBA00023136"/>
    </source>
</evidence>
<sequence length="382" mass="43013">MDYELDIYLRQQWLDERLSVPGDPNQMLIVSRKNVIDQLWTPDLYFLNLKDAKYHDVTMPNVLMRVYQDGRVFYSIRLKLSLSCQMDLQRYPLDSQRCDIKLATSDGVSHCRAARQAVGGSADSVQSRPIATDGWQPRGLSPENTIALIPLTAAEDGWFECRRAASGNNGCEGICYDELEIPQFTLTGVRDMKNITLKYHTGDFSALSASFVLDRQNGYHILQTYIPTMLMVCMSWVSFWLEQTATPARVTLGVTTLLTLTSLAAGVRSELPPVSYLKAIDIWIGTCMIFVFGALLEFVLVHYLAKKRKVEGDRRKSVKEMFFAKEEAEALGGGAPHGPTGPAKKVTHILQAKAVDRVCRVVIPLIFFTFNCIYWSLYARGD</sequence>
<dbReference type="InterPro" id="IPR006028">
    <property type="entry name" value="GABAA/Glycine_rcpt"/>
</dbReference>
<dbReference type="OrthoDB" id="6359347at2759"/>
<keyword evidence="7 11" id="KW-1133">Transmembrane helix</keyword>
<dbReference type="InterPro" id="IPR018000">
    <property type="entry name" value="Neurotransmitter_ion_chnl_CS"/>
</dbReference>
<proteinExistence type="inferred from homology"/>
<dbReference type="SUPFAM" id="SSF90112">
    <property type="entry name" value="Neurotransmitter-gated ion-channel transmembrane pore"/>
    <property type="match status" value="1"/>
</dbReference>
<dbReference type="InterPro" id="IPR006201">
    <property type="entry name" value="Neur_channel"/>
</dbReference>
<accession>A0A6A4WIW8</accession>
<organism evidence="14 15">
    <name type="scientific">Amphibalanus amphitrite</name>
    <name type="common">Striped barnacle</name>
    <name type="synonym">Balanus amphitrite</name>
    <dbReference type="NCBI Taxonomy" id="1232801"/>
    <lineage>
        <taxon>Eukaryota</taxon>
        <taxon>Metazoa</taxon>
        <taxon>Ecdysozoa</taxon>
        <taxon>Arthropoda</taxon>
        <taxon>Crustacea</taxon>
        <taxon>Multicrustacea</taxon>
        <taxon>Cirripedia</taxon>
        <taxon>Thoracica</taxon>
        <taxon>Thoracicalcarea</taxon>
        <taxon>Balanomorpha</taxon>
        <taxon>Balanoidea</taxon>
        <taxon>Balanidae</taxon>
        <taxon>Amphibalaninae</taxon>
        <taxon>Amphibalanus</taxon>
    </lineage>
</organism>
<evidence type="ECO:0000256" key="5">
    <source>
        <dbReference type="ARBA" id="ARBA00022692"/>
    </source>
</evidence>
<feature type="transmembrane region" description="Helical" evidence="11">
    <location>
        <begin position="222"/>
        <end position="241"/>
    </location>
</feature>
<dbReference type="PRINTS" id="PR00253">
    <property type="entry name" value="GABAARECEPTR"/>
</dbReference>
<keyword evidence="5 11" id="KW-0812">Transmembrane</keyword>
<protein>
    <submittedName>
        <fullName evidence="14">Glycine receptor subunit alpha-3</fullName>
    </submittedName>
</protein>
<dbReference type="SUPFAM" id="SSF63712">
    <property type="entry name" value="Nicotinic receptor ligand binding domain-like"/>
    <property type="match status" value="1"/>
</dbReference>
<feature type="domain" description="Neurotransmitter-gated ion-channel transmembrane" evidence="13">
    <location>
        <begin position="224"/>
        <end position="325"/>
    </location>
</feature>
<gene>
    <name evidence="14" type="primary">GLRA3_1</name>
    <name evidence="14" type="ORF">FJT64_022415</name>
</gene>
<dbReference type="PANTHER" id="PTHR18945">
    <property type="entry name" value="NEUROTRANSMITTER GATED ION CHANNEL"/>
    <property type="match status" value="1"/>
</dbReference>
<keyword evidence="6" id="KW-0732">Signal</keyword>
<dbReference type="InterPro" id="IPR006029">
    <property type="entry name" value="Neurotrans-gated_channel_TM"/>
</dbReference>
<comment type="subcellular location">
    <subcellularLocation>
        <location evidence="2">Cell membrane</location>
    </subcellularLocation>
    <subcellularLocation>
        <location evidence="1">Membrane</location>
        <topology evidence="1">Multi-pass membrane protein</topology>
    </subcellularLocation>
</comment>
<dbReference type="GO" id="GO:0005254">
    <property type="term" value="F:chloride channel activity"/>
    <property type="evidence" value="ECO:0007669"/>
    <property type="project" value="UniProtKB-ARBA"/>
</dbReference>
<feature type="transmembrane region" description="Helical" evidence="11">
    <location>
        <begin position="282"/>
        <end position="305"/>
    </location>
</feature>
<keyword evidence="15" id="KW-1185">Reference proteome</keyword>
<evidence type="ECO:0000256" key="7">
    <source>
        <dbReference type="ARBA" id="ARBA00022989"/>
    </source>
</evidence>
<evidence type="ECO:0000259" key="12">
    <source>
        <dbReference type="Pfam" id="PF02931"/>
    </source>
</evidence>
<name>A0A6A4WIW8_AMPAM</name>
<dbReference type="AlphaFoldDB" id="A0A6A4WIW8"/>
<comment type="similarity">
    <text evidence="11">Belongs to the ligand-gated ion channel (TC 1.A.9) family.</text>
</comment>
<evidence type="ECO:0000256" key="8">
    <source>
        <dbReference type="ARBA" id="ARBA00023065"/>
    </source>
</evidence>
<dbReference type="PRINTS" id="PR00252">
    <property type="entry name" value="NRIONCHANNEL"/>
</dbReference>
<comment type="caution">
    <text evidence="14">The sequence shown here is derived from an EMBL/GenBank/DDBJ whole genome shotgun (WGS) entry which is preliminary data.</text>
</comment>